<dbReference type="RefSeq" id="WP_357976630.1">
    <property type="nucleotide sequence ID" value="NZ_JBFAIH010000004.1"/>
</dbReference>
<accession>A0ABV3F5U3</accession>
<comment type="caution">
    <text evidence="1">The sequence shown here is derived from an EMBL/GenBank/DDBJ whole genome shotgun (WGS) entry which is preliminary data.</text>
</comment>
<evidence type="ECO:0000313" key="1">
    <source>
        <dbReference type="EMBL" id="MEV0363072.1"/>
    </source>
</evidence>
<sequence>MIAIPVLTAEDVSDRLRLSTSSAYAAIDRLHAAGVLRPLTNRKREQVWGAGLVLDELDALGARIKKAAT</sequence>
<protein>
    <submittedName>
        <fullName evidence="1">Uncharacterized protein</fullName>
    </submittedName>
</protein>
<proteinExistence type="predicted"/>
<dbReference type="Proteomes" id="UP001551658">
    <property type="component" value="Unassembled WGS sequence"/>
</dbReference>
<organism evidence="1 2">
    <name type="scientific">Nocardia fusca</name>
    <dbReference type="NCBI Taxonomy" id="941183"/>
    <lineage>
        <taxon>Bacteria</taxon>
        <taxon>Bacillati</taxon>
        <taxon>Actinomycetota</taxon>
        <taxon>Actinomycetes</taxon>
        <taxon>Mycobacteriales</taxon>
        <taxon>Nocardiaceae</taxon>
        <taxon>Nocardia</taxon>
    </lineage>
</organism>
<keyword evidence="2" id="KW-1185">Reference proteome</keyword>
<dbReference type="EMBL" id="JBFAIH010000004">
    <property type="protein sequence ID" value="MEV0363072.1"/>
    <property type="molecule type" value="Genomic_DNA"/>
</dbReference>
<gene>
    <name evidence="1" type="ORF">AB0H72_10255</name>
</gene>
<reference evidence="1 2" key="1">
    <citation type="submission" date="2024-06" db="EMBL/GenBank/DDBJ databases">
        <title>The Natural Products Discovery Center: Release of the First 8490 Sequenced Strains for Exploring Actinobacteria Biosynthetic Diversity.</title>
        <authorList>
            <person name="Kalkreuter E."/>
            <person name="Kautsar S.A."/>
            <person name="Yang D."/>
            <person name="Bader C.D."/>
            <person name="Teijaro C.N."/>
            <person name="Fluegel L."/>
            <person name="Davis C.M."/>
            <person name="Simpson J.R."/>
            <person name="Lauterbach L."/>
            <person name="Steele A.D."/>
            <person name="Gui C."/>
            <person name="Meng S."/>
            <person name="Li G."/>
            <person name="Viehrig K."/>
            <person name="Ye F."/>
            <person name="Su P."/>
            <person name="Kiefer A.F."/>
            <person name="Nichols A."/>
            <person name="Cepeda A.J."/>
            <person name="Yan W."/>
            <person name="Fan B."/>
            <person name="Jiang Y."/>
            <person name="Adhikari A."/>
            <person name="Zheng C.-J."/>
            <person name="Schuster L."/>
            <person name="Cowan T.M."/>
            <person name="Smanski M.J."/>
            <person name="Chevrette M.G."/>
            <person name="De Carvalho L.P.S."/>
            <person name="Shen B."/>
        </authorList>
    </citation>
    <scope>NUCLEOTIDE SEQUENCE [LARGE SCALE GENOMIC DNA]</scope>
    <source>
        <strain evidence="1 2">NPDC050671</strain>
    </source>
</reference>
<evidence type="ECO:0000313" key="2">
    <source>
        <dbReference type="Proteomes" id="UP001551658"/>
    </source>
</evidence>
<name>A0ABV3F5U3_9NOCA</name>